<dbReference type="Gene3D" id="1.25.10.10">
    <property type="entry name" value="Leucine-rich Repeat Variant"/>
    <property type="match status" value="2"/>
</dbReference>
<dbReference type="EMBL" id="VBPB01000265">
    <property type="protein sequence ID" value="TMQ69944.1"/>
    <property type="molecule type" value="Genomic_DNA"/>
</dbReference>
<name>A0A538U223_UNCEI</name>
<feature type="compositionally biased region" description="Low complexity" evidence="1">
    <location>
        <begin position="188"/>
        <end position="206"/>
    </location>
</feature>
<evidence type="ECO:0000256" key="1">
    <source>
        <dbReference type="SAM" id="MobiDB-lite"/>
    </source>
</evidence>
<dbReference type="SMART" id="SM00567">
    <property type="entry name" value="EZ_HEAT"/>
    <property type="match status" value="4"/>
</dbReference>
<feature type="compositionally biased region" description="Low complexity" evidence="1">
    <location>
        <begin position="7"/>
        <end position="24"/>
    </location>
</feature>
<gene>
    <name evidence="2" type="ORF">E6K81_13775</name>
</gene>
<evidence type="ECO:0000313" key="2">
    <source>
        <dbReference type="EMBL" id="TMQ69944.1"/>
    </source>
</evidence>
<proteinExistence type="predicted"/>
<feature type="region of interest" description="Disordered" evidence="1">
    <location>
        <begin position="188"/>
        <end position="218"/>
    </location>
</feature>
<dbReference type="Pfam" id="PF13646">
    <property type="entry name" value="HEAT_2"/>
    <property type="match status" value="1"/>
</dbReference>
<reference evidence="2 3" key="1">
    <citation type="journal article" date="2019" name="Nat. Microbiol.">
        <title>Mediterranean grassland soil C-N compound turnover is dependent on rainfall and depth, and is mediated by genomically divergent microorganisms.</title>
        <authorList>
            <person name="Diamond S."/>
            <person name="Andeer P.F."/>
            <person name="Li Z."/>
            <person name="Crits-Christoph A."/>
            <person name="Burstein D."/>
            <person name="Anantharaman K."/>
            <person name="Lane K.R."/>
            <person name="Thomas B.C."/>
            <person name="Pan C."/>
            <person name="Northen T.R."/>
            <person name="Banfield J.F."/>
        </authorList>
    </citation>
    <scope>NUCLEOTIDE SEQUENCE [LARGE SCALE GENOMIC DNA]</scope>
    <source>
        <strain evidence="2">WS_11</strain>
    </source>
</reference>
<dbReference type="InterPro" id="IPR004155">
    <property type="entry name" value="PBS_lyase_HEAT"/>
</dbReference>
<evidence type="ECO:0000313" key="3">
    <source>
        <dbReference type="Proteomes" id="UP000319771"/>
    </source>
</evidence>
<accession>A0A538U223</accession>
<feature type="region of interest" description="Disordered" evidence="1">
    <location>
        <begin position="1"/>
        <end position="25"/>
    </location>
</feature>
<dbReference type="InterPro" id="IPR011989">
    <property type="entry name" value="ARM-like"/>
</dbReference>
<comment type="caution">
    <text evidence="2">The sequence shown here is derived from an EMBL/GenBank/DDBJ whole genome shotgun (WGS) entry which is preliminary data.</text>
</comment>
<organism evidence="2 3">
    <name type="scientific">Eiseniibacteriota bacterium</name>
    <dbReference type="NCBI Taxonomy" id="2212470"/>
    <lineage>
        <taxon>Bacteria</taxon>
        <taxon>Candidatus Eiseniibacteriota</taxon>
    </lineage>
</organism>
<dbReference type="InterPro" id="IPR016024">
    <property type="entry name" value="ARM-type_fold"/>
</dbReference>
<sequence>MEVQHQAHGPIEAAAPEGGPPADAHLTEPVVKAVAAWVNQFARTLKTGRLYHPNNPVVVRFRGELIASLTRLLDEVGPFTCKFTNDDILFDDVSLHPAKSRDDNLALHFHRDGVRALTFNPGITARELDALLDAVALVSGKAQVEDDLVTLFWQANLDHVDVDYVPAEGDVGAGAEGEALVPWPTAAADETPEAPTDAAAETTPAASGSRSDDWSTGEATVEVEAGFDELDTLARGELDRFRAEFAAEHEVSIMTTALAIARAYLNAGATREDRVELGRFLPRMLRLALAEGSWLEAREGLALLRACESDQWSVETFTQELFQPISVATTVEILDRQEGVQVAEFVALARTLGEQAVEWLNLTLAESQQRRTRRALAEAISDLCRDHPEQMAQLVGDPRWYVVRNAVQILGWIGGDGIIGLLRAAMRHRDPRVRREVVAALGRVSDVAARPLLLEMLTGADTRLFCAVLHQLVTQRDAETAHLLVGYLRNPTYDRRPDAEKHAIVSTLGAVGTDDALPDLEAELAKGNWLARGAETHRLAIARCIARIGTPRARDLLERGALSRRGAVRDACVEAVKGLHGHP</sequence>
<dbReference type="AlphaFoldDB" id="A0A538U223"/>
<dbReference type="Proteomes" id="UP000319771">
    <property type="component" value="Unassembled WGS sequence"/>
</dbReference>
<protein>
    <recommendedName>
        <fullName evidence="4">HEAT repeat domain-containing protein</fullName>
    </recommendedName>
</protein>
<evidence type="ECO:0008006" key="4">
    <source>
        <dbReference type="Google" id="ProtNLM"/>
    </source>
</evidence>
<dbReference type="SUPFAM" id="SSF48371">
    <property type="entry name" value="ARM repeat"/>
    <property type="match status" value="1"/>
</dbReference>